<feature type="domain" description="ABC transporter" evidence="5">
    <location>
        <begin position="6"/>
        <end position="219"/>
    </location>
</feature>
<name>A0A062XM24_9BACT</name>
<dbReference type="OrthoDB" id="9791546at2"/>
<gene>
    <name evidence="6" type="ORF">EG19_05300</name>
</gene>
<keyword evidence="2" id="KW-0547">Nucleotide-binding</keyword>
<dbReference type="InterPro" id="IPR027417">
    <property type="entry name" value="P-loop_NTPase"/>
</dbReference>
<dbReference type="Pfam" id="PF00005">
    <property type="entry name" value="ABC_tran"/>
    <property type="match status" value="1"/>
</dbReference>
<protein>
    <recommendedName>
        <fullName evidence="5">ABC transporter domain-containing protein</fullName>
    </recommendedName>
</protein>
<dbReference type="Proteomes" id="UP000027284">
    <property type="component" value="Unassembled WGS sequence"/>
</dbReference>
<dbReference type="PANTHER" id="PTHR24220">
    <property type="entry name" value="IMPORT ATP-BINDING PROTEIN"/>
    <property type="match status" value="1"/>
</dbReference>
<dbReference type="GO" id="GO:0005886">
    <property type="term" value="C:plasma membrane"/>
    <property type="evidence" value="ECO:0007669"/>
    <property type="project" value="TreeGrafter"/>
</dbReference>
<dbReference type="PANTHER" id="PTHR24220:SF689">
    <property type="entry name" value="LIPOPROTEIN-RELEASING SYSTEM ATP-BINDING PROTEIN LOLD"/>
    <property type="match status" value="1"/>
</dbReference>
<proteinExistence type="inferred from homology"/>
<evidence type="ECO:0000313" key="7">
    <source>
        <dbReference type="Proteomes" id="UP000027284"/>
    </source>
</evidence>
<dbReference type="InterPro" id="IPR015854">
    <property type="entry name" value="ABC_transpr_LolD-like"/>
</dbReference>
<accession>A0A062XM24</accession>
<dbReference type="STRING" id="1312852.EG19_05300"/>
<keyword evidence="1" id="KW-0813">Transport</keyword>
<dbReference type="GO" id="GO:0005524">
    <property type="term" value="F:ATP binding"/>
    <property type="evidence" value="ECO:0007669"/>
    <property type="project" value="UniProtKB-KW"/>
</dbReference>
<dbReference type="InterPro" id="IPR017911">
    <property type="entry name" value="MacB-like_ATP-bd"/>
</dbReference>
<comment type="similarity">
    <text evidence="4">Belongs to the ABC transporter superfamily. Macrolide exporter (TC 3.A.1.122) family.</text>
</comment>
<dbReference type="InterPro" id="IPR003593">
    <property type="entry name" value="AAA+_ATPase"/>
</dbReference>
<dbReference type="SMART" id="SM00382">
    <property type="entry name" value="AAA"/>
    <property type="match status" value="1"/>
</dbReference>
<reference evidence="6 7" key="1">
    <citation type="submission" date="2014-04" db="EMBL/GenBank/DDBJ databases">
        <title>The Genome Sequence of Thermoanaerobaculum aquaticum MP-01, The First Cultivated Group 23 Acidobacterium.</title>
        <authorList>
            <person name="Stamps B.W."/>
            <person name="Losey N.A."/>
            <person name="Lawson P.A."/>
            <person name="Stevenson B.S."/>
        </authorList>
    </citation>
    <scope>NUCLEOTIDE SEQUENCE [LARGE SCALE GENOMIC DNA]</scope>
    <source>
        <strain evidence="6 7">MP-01</strain>
    </source>
</reference>
<dbReference type="GO" id="GO:0016887">
    <property type="term" value="F:ATP hydrolysis activity"/>
    <property type="evidence" value="ECO:0007669"/>
    <property type="project" value="InterPro"/>
</dbReference>
<evidence type="ECO:0000259" key="5">
    <source>
        <dbReference type="PROSITE" id="PS50893"/>
    </source>
</evidence>
<evidence type="ECO:0000256" key="1">
    <source>
        <dbReference type="ARBA" id="ARBA00022448"/>
    </source>
</evidence>
<organism evidence="6 7">
    <name type="scientific">Thermoanaerobaculum aquaticum</name>
    <dbReference type="NCBI Taxonomy" id="1312852"/>
    <lineage>
        <taxon>Bacteria</taxon>
        <taxon>Pseudomonadati</taxon>
        <taxon>Acidobacteriota</taxon>
        <taxon>Thermoanaerobaculia</taxon>
        <taxon>Thermoanaerobaculales</taxon>
        <taxon>Thermoanaerobaculaceae</taxon>
        <taxon>Thermoanaerobaculum</taxon>
    </lineage>
</organism>
<evidence type="ECO:0000256" key="2">
    <source>
        <dbReference type="ARBA" id="ARBA00022741"/>
    </source>
</evidence>
<comment type="caution">
    <text evidence="6">The sequence shown here is derived from an EMBL/GenBank/DDBJ whole genome shotgun (WGS) entry which is preliminary data.</text>
</comment>
<evidence type="ECO:0000256" key="3">
    <source>
        <dbReference type="ARBA" id="ARBA00022840"/>
    </source>
</evidence>
<dbReference type="InterPro" id="IPR003439">
    <property type="entry name" value="ABC_transporter-like_ATP-bd"/>
</dbReference>
<evidence type="ECO:0000256" key="4">
    <source>
        <dbReference type="ARBA" id="ARBA00038388"/>
    </source>
</evidence>
<dbReference type="GO" id="GO:0098796">
    <property type="term" value="C:membrane protein complex"/>
    <property type="evidence" value="ECO:0007669"/>
    <property type="project" value="UniProtKB-ARBA"/>
</dbReference>
<dbReference type="FunFam" id="3.40.50.300:FF:000032">
    <property type="entry name" value="Export ABC transporter ATP-binding protein"/>
    <property type="match status" value="1"/>
</dbReference>
<dbReference type="GO" id="GO:0022857">
    <property type="term" value="F:transmembrane transporter activity"/>
    <property type="evidence" value="ECO:0007669"/>
    <property type="project" value="TreeGrafter"/>
</dbReference>
<dbReference type="Gene3D" id="3.40.50.300">
    <property type="entry name" value="P-loop containing nucleotide triphosphate hydrolases"/>
    <property type="match status" value="1"/>
</dbReference>
<dbReference type="EMBL" id="JMFG01000020">
    <property type="protein sequence ID" value="KDA53617.1"/>
    <property type="molecule type" value="Genomic_DNA"/>
</dbReference>
<evidence type="ECO:0000313" key="6">
    <source>
        <dbReference type="EMBL" id="KDA53617.1"/>
    </source>
</evidence>
<dbReference type="AlphaFoldDB" id="A0A062XM24"/>
<sequence length="222" mass="24167">MSEPILVAEGLWKGYGEGERRVEVLRGFSLTVEKGEMVAVVGPSGVGKSTLLYLLGLLDKPDAGEIVIFGQRASALSEEQRAQLRNRKLGFVFQFHLLLSDFTLEENVAMPLLLAGVGREEALKRARELLAEVGLASRGKHFPDELSGGEQQRGAVARALACGPELLLADEPTGNLDAVAARRFFELLQELHLRDGLTSVIVTHNEVLARGCHRVVHLLPEA</sequence>
<keyword evidence="7" id="KW-1185">Reference proteome</keyword>
<dbReference type="SUPFAM" id="SSF52540">
    <property type="entry name" value="P-loop containing nucleoside triphosphate hydrolases"/>
    <property type="match status" value="1"/>
</dbReference>
<dbReference type="PROSITE" id="PS50893">
    <property type="entry name" value="ABC_TRANSPORTER_2"/>
    <property type="match status" value="1"/>
</dbReference>
<dbReference type="CDD" id="cd03255">
    <property type="entry name" value="ABC_MJ0796_LolCDE_FtsE"/>
    <property type="match status" value="1"/>
</dbReference>
<keyword evidence="3" id="KW-0067">ATP-binding</keyword>